<keyword evidence="2" id="KW-0482">Metalloprotease</keyword>
<dbReference type="AlphaFoldDB" id="A0AAN6DMH6"/>
<dbReference type="GO" id="GO:0046872">
    <property type="term" value="F:metal ion binding"/>
    <property type="evidence" value="ECO:0007669"/>
    <property type="project" value="UniProtKB-UniRule"/>
</dbReference>
<dbReference type="PROSITE" id="PS51365">
    <property type="entry name" value="RENAL_DIPEPTIDASE_2"/>
    <property type="match status" value="1"/>
</dbReference>
<dbReference type="InterPro" id="IPR032466">
    <property type="entry name" value="Metal_Hydrolase"/>
</dbReference>
<keyword evidence="1 2" id="KW-0224">Dipeptidase</keyword>
<sequence>MADSDVHQRVQRLLAEYPLIDGHNDLPIQLRIHFHNKIYDPKCTFRDGLFTETDLVKLKKGQVGGQFWSVYVECGAPNEDWNDDQSAVRDTLEQIDVIKRLIDDHEQLELCTEPDAVLTAFGNGRIASMIGAEGLHQVGHSIANIRMLFELGVRYITVTHNANNAFATCATHVTAGGDDAGLTEFGVAGIKEMNRLGMLVDLSHVSVKTMEDTLAVTRAPVIFSHSGARGLSDHARNVPDHVLRRVRKNRGVVMVPFVTVFLKVTDPDSASVEDIVDHIYHIVGIAGWDHVGIGSDFDGYAPLPKGMQDTSCYPSLIVAVCARGATDEQVKKLMGGNVLRVWHEVVDISQKIKKTGEKPSEVTAPGRNWGLSDANLSG</sequence>
<dbReference type="PANTHER" id="PTHR10443:SF12">
    <property type="entry name" value="DIPEPTIDASE"/>
    <property type="match status" value="1"/>
</dbReference>
<comment type="catalytic activity">
    <reaction evidence="2">
        <text>an L-aminoacyl-L-amino acid + H2O = 2 an L-alpha-amino acid</text>
        <dbReference type="Rhea" id="RHEA:48940"/>
        <dbReference type="ChEBI" id="CHEBI:15377"/>
        <dbReference type="ChEBI" id="CHEBI:59869"/>
        <dbReference type="ChEBI" id="CHEBI:77460"/>
        <dbReference type="EC" id="3.4.13.19"/>
    </reaction>
</comment>
<dbReference type="CDD" id="cd01301">
    <property type="entry name" value="rDP_like"/>
    <property type="match status" value="1"/>
</dbReference>
<dbReference type="PANTHER" id="PTHR10443">
    <property type="entry name" value="MICROSOMAL DIPEPTIDASE"/>
    <property type="match status" value="1"/>
</dbReference>
<name>A0AAN6DMH6_9EURO</name>
<dbReference type="EC" id="3.4.13.19" evidence="2"/>
<dbReference type="GO" id="GO:0070573">
    <property type="term" value="F:metallodipeptidase activity"/>
    <property type="evidence" value="ECO:0007669"/>
    <property type="project" value="InterPro"/>
</dbReference>
<keyword evidence="2" id="KW-0479">Metal-binding</keyword>
<proteinExistence type="inferred from homology"/>
<organism evidence="3 4">
    <name type="scientific">Exophiala viscosa</name>
    <dbReference type="NCBI Taxonomy" id="2486360"/>
    <lineage>
        <taxon>Eukaryota</taxon>
        <taxon>Fungi</taxon>
        <taxon>Dikarya</taxon>
        <taxon>Ascomycota</taxon>
        <taxon>Pezizomycotina</taxon>
        <taxon>Eurotiomycetes</taxon>
        <taxon>Chaetothyriomycetidae</taxon>
        <taxon>Chaetothyriales</taxon>
        <taxon>Herpotrichiellaceae</taxon>
        <taxon>Exophiala</taxon>
    </lineage>
</organism>
<reference evidence="3" key="1">
    <citation type="journal article" date="2022" name="bioRxiv">
        <title>Deciphering the potential niche of two novel black yeast fungi from a biological soil crust based on their genomes, phenotypes, and melanin regulation.</title>
        <authorList>
            <consortium name="DOE Joint Genome Institute"/>
            <person name="Carr E.C."/>
            <person name="Barton Q."/>
            <person name="Grambo S."/>
            <person name="Sullivan M."/>
            <person name="Renfro C.M."/>
            <person name="Kuo A."/>
            <person name="Pangilinan J."/>
            <person name="Lipzen A."/>
            <person name="Keymanesh K."/>
            <person name="Savage E."/>
            <person name="Barry K."/>
            <person name="Grigoriev I.V."/>
            <person name="Riekhof W.R."/>
            <person name="Harris S.S."/>
        </authorList>
    </citation>
    <scope>NUCLEOTIDE SEQUENCE</scope>
    <source>
        <strain evidence="3">JF 03-4F</strain>
    </source>
</reference>
<gene>
    <name evidence="3" type="ORF">EDD36DRAFT_453968</name>
</gene>
<dbReference type="GO" id="GO:0004177">
    <property type="term" value="F:aminopeptidase activity"/>
    <property type="evidence" value="ECO:0007669"/>
    <property type="project" value="UniProtKB-KW"/>
</dbReference>
<keyword evidence="2" id="KW-0378">Hydrolase</keyword>
<keyword evidence="2" id="KW-0862">Zinc</keyword>
<accession>A0AAN6DMH6</accession>
<dbReference type="Pfam" id="PF01244">
    <property type="entry name" value="Peptidase_M19"/>
    <property type="match status" value="1"/>
</dbReference>
<evidence type="ECO:0000256" key="2">
    <source>
        <dbReference type="RuleBase" id="RU341113"/>
    </source>
</evidence>
<protein>
    <recommendedName>
        <fullName evidence="2">Dipeptidase</fullName>
        <ecNumber evidence="2">3.4.13.19</ecNumber>
    </recommendedName>
</protein>
<dbReference type="Proteomes" id="UP001203852">
    <property type="component" value="Unassembled WGS sequence"/>
</dbReference>
<evidence type="ECO:0000256" key="1">
    <source>
        <dbReference type="ARBA" id="ARBA00022997"/>
    </source>
</evidence>
<comment type="caution">
    <text evidence="3">The sequence shown here is derived from an EMBL/GenBank/DDBJ whole genome shotgun (WGS) entry which is preliminary data.</text>
</comment>
<dbReference type="InterPro" id="IPR008257">
    <property type="entry name" value="Pept_M19"/>
</dbReference>
<evidence type="ECO:0000313" key="4">
    <source>
        <dbReference type="Proteomes" id="UP001203852"/>
    </source>
</evidence>
<keyword evidence="3" id="KW-0031">Aminopeptidase</keyword>
<dbReference type="GO" id="GO:0006508">
    <property type="term" value="P:proteolysis"/>
    <property type="evidence" value="ECO:0007669"/>
    <property type="project" value="UniProtKB-KW"/>
</dbReference>
<keyword evidence="4" id="KW-1185">Reference proteome</keyword>
<dbReference type="Gene3D" id="3.20.20.140">
    <property type="entry name" value="Metal-dependent hydrolases"/>
    <property type="match status" value="1"/>
</dbReference>
<comment type="cofactor">
    <cofactor evidence="2">
        <name>Zn(2+)</name>
        <dbReference type="ChEBI" id="CHEBI:29105"/>
    </cofactor>
</comment>
<dbReference type="EMBL" id="MU404361">
    <property type="protein sequence ID" value="KAI1609056.1"/>
    <property type="molecule type" value="Genomic_DNA"/>
</dbReference>
<keyword evidence="2" id="KW-0645">Protease</keyword>
<comment type="similarity">
    <text evidence="2">Belongs to the metallo-dependent hydrolases superfamily. Peptidase M19 family.</text>
</comment>
<evidence type="ECO:0000313" key="3">
    <source>
        <dbReference type="EMBL" id="KAI1609056.1"/>
    </source>
</evidence>
<dbReference type="SUPFAM" id="SSF51556">
    <property type="entry name" value="Metallo-dependent hydrolases"/>
    <property type="match status" value="1"/>
</dbReference>